<dbReference type="AlphaFoldDB" id="A0A9Q0U2S8"/>
<name>A0A9Q0U2S8_9ROSI</name>
<evidence type="ECO:0000259" key="2">
    <source>
        <dbReference type="PROSITE" id="PS50157"/>
    </source>
</evidence>
<dbReference type="InterPro" id="IPR013087">
    <property type="entry name" value="Znf_C2H2_type"/>
</dbReference>
<accession>A0A9Q0U2S8</accession>
<protein>
    <recommendedName>
        <fullName evidence="2">C2H2-type domain-containing protein</fullName>
    </recommendedName>
</protein>
<sequence>MTPLCKAIDTTAASLLKPSILLHQTPLNFCHSLNYTPILNKNNLTLTSKPPPNHLRPITATADASHPAATSEIDMPYVCGVCGRKCKTNLDLKKHFKQLHERERQKKVNRMRSLKGKKRQRYKERFVSGNHKYNEEARRLLTPKVGYGLAAELRRAGVYVKTVEDKPQAADWALKRQIEHSMSRGVDWDRALGRHADLWVPWIGVENGELTEKDLVPKGRWRSEDLENDGGLFSVTDFDEDGDYGGSDLEGFVDGLVMARSGFNGMRISAFSEGEEEDEQDYLLYDSEYEEIEFEDEGFR</sequence>
<dbReference type="EMBL" id="JAPFFM010000013">
    <property type="protein sequence ID" value="KAJ6722356.1"/>
    <property type="molecule type" value="Genomic_DNA"/>
</dbReference>
<keyword evidence="1" id="KW-0862">Zinc</keyword>
<dbReference type="PROSITE" id="PS50157">
    <property type="entry name" value="ZINC_FINGER_C2H2_2"/>
    <property type="match status" value="1"/>
</dbReference>
<feature type="domain" description="C2H2-type" evidence="2">
    <location>
        <begin position="77"/>
        <end position="105"/>
    </location>
</feature>
<reference evidence="3" key="2">
    <citation type="journal article" date="2023" name="Int. J. Mol. Sci.">
        <title>De Novo Assembly and Annotation of 11 Diverse Shrub Willow (Salix) Genomes Reveals Novel Gene Organization in Sex-Linked Regions.</title>
        <authorList>
            <person name="Hyden B."/>
            <person name="Feng K."/>
            <person name="Yates T.B."/>
            <person name="Jawdy S."/>
            <person name="Cereghino C."/>
            <person name="Smart L.B."/>
            <person name="Muchero W."/>
        </authorList>
    </citation>
    <scope>NUCLEOTIDE SEQUENCE</scope>
    <source>
        <tissue evidence="3">Shoot tip</tissue>
    </source>
</reference>
<reference evidence="3" key="1">
    <citation type="submission" date="2022-11" db="EMBL/GenBank/DDBJ databases">
        <authorList>
            <person name="Hyden B.L."/>
            <person name="Feng K."/>
            <person name="Yates T."/>
            <person name="Jawdy S."/>
            <person name="Smart L.B."/>
            <person name="Muchero W."/>
        </authorList>
    </citation>
    <scope>NUCLEOTIDE SEQUENCE</scope>
    <source>
        <tissue evidence="3">Shoot tip</tissue>
    </source>
</reference>
<evidence type="ECO:0000256" key="1">
    <source>
        <dbReference type="PROSITE-ProRule" id="PRU00042"/>
    </source>
</evidence>
<dbReference type="PANTHER" id="PTHR35744">
    <property type="entry name" value="C2H2-TYPE DOMAIN-CONTAINING PROTEIN"/>
    <property type="match status" value="1"/>
</dbReference>
<dbReference type="PROSITE" id="PS00028">
    <property type="entry name" value="ZINC_FINGER_C2H2_1"/>
    <property type="match status" value="1"/>
</dbReference>
<keyword evidence="1" id="KW-0479">Metal-binding</keyword>
<dbReference type="PANTHER" id="PTHR35744:SF2">
    <property type="entry name" value="OS06G0166200 PROTEIN"/>
    <property type="match status" value="1"/>
</dbReference>
<dbReference type="Proteomes" id="UP001151752">
    <property type="component" value="Chromosome 14"/>
</dbReference>
<evidence type="ECO:0000313" key="3">
    <source>
        <dbReference type="EMBL" id="KAJ6722356.1"/>
    </source>
</evidence>
<evidence type="ECO:0000313" key="4">
    <source>
        <dbReference type="Proteomes" id="UP001151752"/>
    </source>
</evidence>
<dbReference type="CDD" id="cd18725">
    <property type="entry name" value="PIN_LabA-like"/>
    <property type="match status" value="1"/>
</dbReference>
<keyword evidence="1" id="KW-0863">Zinc-finger</keyword>
<organism evidence="3 4">
    <name type="scientific">Salix koriyanagi</name>
    <dbReference type="NCBI Taxonomy" id="2511006"/>
    <lineage>
        <taxon>Eukaryota</taxon>
        <taxon>Viridiplantae</taxon>
        <taxon>Streptophyta</taxon>
        <taxon>Embryophyta</taxon>
        <taxon>Tracheophyta</taxon>
        <taxon>Spermatophyta</taxon>
        <taxon>Magnoliopsida</taxon>
        <taxon>eudicotyledons</taxon>
        <taxon>Gunneridae</taxon>
        <taxon>Pentapetalae</taxon>
        <taxon>rosids</taxon>
        <taxon>fabids</taxon>
        <taxon>Malpighiales</taxon>
        <taxon>Salicaceae</taxon>
        <taxon>Saliceae</taxon>
        <taxon>Salix</taxon>
    </lineage>
</organism>
<gene>
    <name evidence="3" type="ORF">OIU74_007043</name>
</gene>
<comment type="caution">
    <text evidence="3">The sequence shown here is derived from an EMBL/GenBank/DDBJ whole genome shotgun (WGS) entry which is preliminary data.</text>
</comment>
<proteinExistence type="predicted"/>
<dbReference type="GO" id="GO:0008270">
    <property type="term" value="F:zinc ion binding"/>
    <property type="evidence" value="ECO:0007669"/>
    <property type="project" value="UniProtKB-KW"/>
</dbReference>
<keyword evidence="4" id="KW-1185">Reference proteome</keyword>